<evidence type="ECO:0000313" key="2">
    <source>
        <dbReference type="Proteomes" id="UP000198802"/>
    </source>
</evidence>
<reference evidence="2" key="1">
    <citation type="submission" date="2015-11" db="EMBL/GenBank/DDBJ databases">
        <authorList>
            <person name="Varghese N."/>
        </authorList>
    </citation>
    <scope>NUCLEOTIDE SEQUENCE [LARGE SCALE GENOMIC DNA]</scope>
    <source>
        <strain evidence="2">DSM 45899</strain>
    </source>
</reference>
<accession>A0A0S4QT15</accession>
<gene>
    <name evidence="1" type="ORF">Ga0074812_1222</name>
</gene>
<dbReference type="AlphaFoldDB" id="A0A0S4QT15"/>
<organism evidence="1 2">
    <name type="scientific">Parafrankia irregularis</name>
    <dbReference type="NCBI Taxonomy" id="795642"/>
    <lineage>
        <taxon>Bacteria</taxon>
        <taxon>Bacillati</taxon>
        <taxon>Actinomycetota</taxon>
        <taxon>Actinomycetes</taxon>
        <taxon>Frankiales</taxon>
        <taxon>Frankiaceae</taxon>
        <taxon>Parafrankia</taxon>
    </lineage>
</organism>
<keyword evidence="2" id="KW-1185">Reference proteome</keyword>
<dbReference type="EMBL" id="FAOZ01000022">
    <property type="protein sequence ID" value="CUU58759.1"/>
    <property type="molecule type" value="Genomic_DNA"/>
</dbReference>
<proteinExistence type="predicted"/>
<name>A0A0S4QT15_9ACTN</name>
<protein>
    <submittedName>
        <fullName evidence="1">Uncharacterized protein</fullName>
    </submittedName>
</protein>
<evidence type="ECO:0000313" key="1">
    <source>
        <dbReference type="EMBL" id="CUU58759.1"/>
    </source>
</evidence>
<dbReference type="Proteomes" id="UP000198802">
    <property type="component" value="Unassembled WGS sequence"/>
</dbReference>
<sequence>MAVTFADHGDLRLPAPKGDHVLLWDWRRSRCGGQGSWLPGTGNGKHSATAYVISRTGKGREIGMVTYLTVSYSAL</sequence>